<sequence>MKEFEPMSKSTHGEQAAGPAHHDADAVPNGANAWERPSVTFRLTEERRRALLALAPELGMRASPTAAIDFAIERAAGLGFASFDRGAAEEDARDAFMDELREVLAACAALRADSGEARASLERIESRLDELGAEAEPARIAQSPTHGARDKTPTLGEWLSREAAPSLAWAVVKARWLGAESAEPGKAMSRVDAWAAAPADFAEKTASLDTVLIGPARLGALAAFENDAVGVLVCSRGAQGWIARLHAIDAKGKLGPELDSFNA</sequence>
<dbReference type="KEGG" id="mfy:HH212_22960"/>
<evidence type="ECO:0000313" key="3">
    <source>
        <dbReference type="Proteomes" id="UP000502415"/>
    </source>
</evidence>
<keyword evidence="3" id="KW-1185">Reference proteome</keyword>
<protein>
    <submittedName>
        <fullName evidence="2">Uncharacterized protein</fullName>
    </submittedName>
</protein>
<dbReference type="EMBL" id="CP051685">
    <property type="protein sequence ID" value="QJE02527.1"/>
    <property type="molecule type" value="Genomic_DNA"/>
</dbReference>
<evidence type="ECO:0000256" key="1">
    <source>
        <dbReference type="SAM" id="MobiDB-lite"/>
    </source>
</evidence>
<dbReference type="Proteomes" id="UP000502415">
    <property type="component" value="Chromosome"/>
</dbReference>
<dbReference type="RefSeq" id="WP_170204611.1">
    <property type="nucleotide sequence ID" value="NZ_CP051685.1"/>
</dbReference>
<gene>
    <name evidence="2" type="ORF">HH212_22960</name>
</gene>
<dbReference type="AlphaFoldDB" id="A0A7Z2W144"/>
<name>A0A7Z2W144_9BURK</name>
<evidence type="ECO:0000313" key="2">
    <source>
        <dbReference type="EMBL" id="QJE02527.1"/>
    </source>
</evidence>
<reference evidence="2 3" key="1">
    <citation type="submission" date="2020-04" db="EMBL/GenBank/DDBJ databases">
        <title>Genome sequencing of novel species.</title>
        <authorList>
            <person name="Heo J."/>
            <person name="Kim S.-J."/>
            <person name="Kim J.-S."/>
            <person name="Hong S.-B."/>
            <person name="Kwon S.-W."/>
        </authorList>
    </citation>
    <scope>NUCLEOTIDE SEQUENCE [LARGE SCALE GENOMIC DNA]</scope>
    <source>
        <strain evidence="2 3">GN2-R2</strain>
    </source>
</reference>
<proteinExistence type="predicted"/>
<organism evidence="2 3">
    <name type="scientific">Massilia forsythiae</name>
    <dbReference type="NCBI Taxonomy" id="2728020"/>
    <lineage>
        <taxon>Bacteria</taxon>
        <taxon>Pseudomonadati</taxon>
        <taxon>Pseudomonadota</taxon>
        <taxon>Betaproteobacteria</taxon>
        <taxon>Burkholderiales</taxon>
        <taxon>Oxalobacteraceae</taxon>
        <taxon>Telluria group</taxon>
        <taxon>Massilia</taxon>
    </lineage>
</organism>
<feature type="region of interest" description="Disordered" evidence="1">
    <location>
        <begin position="1"/>
        <end position="32"/>
    </location>
</feature>
<accession>A0A7Z2W144</accession>